<evidence type="ECO:0000313" key="7">
    <source>
        <dbReference type="EMBL" id="CAI5442690.1"/>
    </source>
</evidence>
<keyword evidence="3 6" id="KW-0812">Transmembrane</keyword>
<dbReference type="Proteomes" id="UP001152747">
    <property type="component" value="Unassembled WGS sequence"/>
</dbReference>
<comment type="similarity">
    <text evidence="2">Belongs to the unc-93 family.</text>
</comment>
<feature type="transmembrane region" description="Helical" evidence="6">
    <location>
        <begin position="334"/>
        <end position="358"/>
    </location>
</feature>
<evidence type="ECO:0000256" key="2">
    <source>
        <dbReference type="ARBA" id="ARBA00009172"/>
    </source>
</evidence>
<feature type="transmembrane region" description="Helical" evidence="6">
    <location>
        <begin position="78"/>
        <end position="94"/>
    </location>
</feature>
<dbReference type="SUPFAM" id="SSF103473">
    <property type="entry name" value="MFS general substrate transporter"/>
    <property type="match status" value="1"/>
</dbReference>
<evidence type="ECO:0000256" key="4">
    <source>
        <dbReference type="ARBA" id="ARBA00022989"/>
    </source>
</evidence>
<comment type="caution">
    <text evidence="7">The sequence shown here is derived from an EMBL/GenBank/DDBJ whole genome shotgun (WGS) entry which is preliminary data.</text>
</comment>
<sequence>MQTETKNTLLVSTSFFLLFYAVLSVESILHPMIESYSRTGKYNIESTDAFTGLSIVFTVSAITSFIVSPLVDILTPKWAMVIGMSTNWLAQFQVFYLNRYFMFIVMTLLGIGTNLCWIGQGKYITNNCTDRNITKNTSLQWGFYKISLILAGITSLLYFWNTDVDKEVKSGRINYYLYFMLGVTTLAIVNTAFLPTSNIVENKKKYRELLKEIDKQMRTRRTLLLSTIYLLLGVSRAFWSVIFPSIVKFSRNMGGNTSRYLGMSVIATGVGQVFGAFLITWLGVRARKIGRNNIVISTMLAQIIVLVLICISFPNDAIKNHSFGNGLLITPNIYVTLFCSTLLGFADAVLNTQVYSYIADFYKEESSSAFSIFRYFCAITTMIIFIVAKYFNLYVIVGIYGIMSIISMVSAHFIKPDASQSVVPA</sequence>
<evidence type="ECO:0000256" key="3">
    <source>
        <dbReference type="ARBA" id="ARBA00022692"/>
    </source>
</evidence>
<feature type="transmembrane region" description="Helical" evidence="6">
    <location>
        <begin position="370"/>
        <end position="388"/>
    </location>
</feature>
<name>A0A9P1MZS2_9PELO</name>
<dbReference type="EMBL" id="CANHGI010000002">
    <property type="protein sequence ID" value="CAI5442690.1"/>
    <property type="molecule type" value="Genomic_DNA"/>
</dbReference>
<dbReference type="InterPro" id="IPR036259">
    <property type="entry name" value="MFS_trans_sf"/>
</dbReference>
<keyword evidence="8" id="KW-1185">Reference proteome</keyword>
<protein>
    <submittedName>
        <fullName evidence="7">Uncharacterized protein</fullName>
    </submittedName>
</protein>
<feature type="transmembrane region" description="Helical" evidence="6">
    <location>
        <begin position="221"/>
        <end position="239"/>
    </location>
</feature>
<dbReference type="InterPro" id="IPR010291">
    <property type="entry name" value="Ion_channel_UNC-93"/>
</dbReference>
<keyword evidence="5 6" id="KW-0472">Membrane</keyword>
<gene>
    <name evidence="7" type="ORF">CAMP_LOCUS5327</name>
</gene>
<reference evidence="7" key="1">
    <citation type="submission" date="2022-11" db="EMBL/GenBank/DDBJ databases">
        <authorList>
            <person name="Kikuchi T."/>
        </authorList>
    </citation>
    <scope>NUCLEOTIDE SEQUENCE</scope>
    <source>
        <strain evidence="7">PS1010</strain>
    </source>
</reference>
<dbReference type="PANTHER" id="PTHR23294">
    <property type="entry name" value="ET TRANSLATION PRODUCT-RELATED"/>
    <property type="match status" value="1"/>
</dbReference>
<feature type="transmembrane region" description="Helical" evidence="6">
    <location>
        <begin position="259"/>
        <end position="282"/>
    </location>
</feature>
<evidence type="ECO:0000256" key="1">
    <source>
        <dbReference type="ARBA" id="ARBA00004141"/>
    </source>
</evidence>
<feature type="transmembrane region" description="Helical" evidence="6">
    <location>
        <begin position="48"/>
        <end position="71"/>
    </location>
</feature>
<dbReference type="AlphaFoldDB" id="A0A9P1MZS2"/>
<dbReference type="PANTHER" id="PTHR23294:SF13">
    <property type="entry name" value="MFS TRANSPORTER-RELATED"/>
    <property type="match status" value="1"/>
</dbReference>
<feature type="transmembrane region" description="Helical" evidence="6">
    <location>
        <begin position="394"/>
        <end position="414"/>
    </location>
</feature>
<evidence type="ECO:0000313" key="8">
    <source>
        <dbReference type="Proteomes" id="UP001152747"/>
    </source>
</evidence>
<dbReference type="InterPro" id="IPR051617">
    <property type="entry name" value="UNC-93-like_regulator"/>
</dbReference>
<organism evidence="7 8">
    <name type="scientific">Caenorhabditis angaria</name>
    <dbReference type="NCBI Taxonomy" id="860376"/>
    <lineage>
        <taxon>Eukaryota</taxon>
        <taxon>Metazoa</taxon>
        <taxon>Ecdysozoa</taxon>
        <taxon>Nematoda</taxon>
        <taxon>Chromadorea</taxon>
        <taxon>Rhabditida</taxon>
        <taxon>Rhabditina</taxon>
        <taxon>Rhabditomorpha</taxon>
        <taxon>Rhabditoidea</taxon>
        <taxon>Rhabditidae</taxon>
        <taxon>Peloderinae</taxon>
        <taxon>Caenorhabditis</taxon>
    </lineage>
</organism>
<feature type="transmembrane region" description="Helical" evidence="6">
    <location>
        <begin position="141"/>
        <end position="160"/>
    </location>
</feature>
<dbReference type="Pfam" id="PF05978">
    <property type="entry name" value="UNC-93"/>
    <property type="match status" value="1"/>
</dbReference>
<feature type="transmembrane region" description="Helical" evidence="6">
    <location>
        <begin position="175"/>
        <end position="200"/>
    </location>
</feature>
<proteinExistence type="inferred from homology"/>
<feature type="transmembrane region" description="Helical" evidence="6">
    <location>
        <begin position="100"/>
        <end position="120"/>
    </location>
</feature>
<dbReference type="Gene3D" id="1.20.1250.20">
    <property type="entry name" value="MFS general substrate transporter like domains"/>
    <property type="match status" value="2"/>
</dbReference>
<dbReference type="OrthoDB" id="196103at2759"/>
<dbReference type="GO" id="GO:0016020">
    <property type="term" value="C:membrane"/>
    <property type="evidence" value="ECO:0007669"/>
    <property type="project" value="UniProtKB-SubCell"/>
</dbReference>
<keyword evidence="4 6" id="KW-1133">Transmembrane helix</keyword>
<feature type="transmembrane region" description="Helical" evidence="6">
    <location>
        <begin position="294"/>
        <end position="314"/>
    </location>
</feature>
<evidence type="ECO:0000256" key="6">
    <source>
        <dbReference type="SAM" id="Phobius"/>
    </source>
</evidence>
<comment type="subcellular location">
    <subcellularLocation>
        <location evidence="1">Membrane</location>
        <topology evidence="1">Multi-pass membrane protein</topology>
    </subcellularLocation>
</comment>
<accession>A0A9P1MZS2</accession>
<evidence type="ECO:0000256" key="5">
    <source>
        <dbReference type="ARBA" id="ARBA00023136"/>
    </source>
</evidence>